<accession>A0A191WBD0</accession>
<reference evidence="3 4" key="1">
    <citation type="journal article" date="2016" name="Int. J. Syst. Evol. Microbiol.">
        <title>Agromyces aureus sp. nov., isolated from the rhizosphere of Salix caprea L. grown in a heavy-metal-contaminated soil.</title>
        <authorList>
            <person name="Corretto E."/>
            <person name="Antonielli L."/>
            <person name="Sessitsch A."/>
            <person name="Compant S."/>
            <person name="Gorfer M."/>
            <person name="Kuffner M."/>
            <person name="Brader G."/>
        </authorList>
    </citation>
    <scope>NUCLEOTIDE SEQUENCE [LARGE SCALE GENOMIC DNA]</scope>
    <source>
        <strain evidence="3 4">AR33</strain>
    </source>
</reference>
<dbReference type="STRING" id="453304.ATC03_00685"/>
<feature type="region of interest" description="Disordered" evidence="1">
    <location>
        <begin position="1"/>
        <end position="22"/>
    </location>
</feature>
<feature type="transmembrane region" description="Helical" evidence="2">
    <location>
        <begin position="74"/>
        <end position="95"/>
    </location>
</feature>
<keyword evidence="4" id="KW-1185">Reference proteome</keyword>
<organism evidence="3 4">
    <name type="scientific">Agromyces aureus</name>
    <dbReference type="NCBI Taxonomy" id="453304"/>
    <lineage>
        <taxon>Bacteria</taxon>
        <taxon>Bacillati</taxon>
        <taxon>Actinomycetota</taxon>
        <taxon>Actinomycetes</taxon>
        <taxon>Micrococcales</taxon>
        <taxon>Microbacteriaceae</taxon>
        <taxon>Agromyces</taxon>
    </lineage>
</organism>
<evidence type="ECO:0000313" key="4">
    <source>
        <dbReference type="Proteomes" id="UP000078437"/>
    </source>
</evidence>
<evidence type="ECO:0000256" key="2">
    <source>
        <dbReference type="SAM" id="Phobius"/>
    </source>
</evidence>
<dbReference type="OrthoDB" id="5126074at2"/>
<dbReference type="EMBL" id="CP013979">
    <property type="protein sequence ID" value="ANJ25503.1"/>
    <property type="molecule type" value="Genomic_DNA"/>
</dbReference>
<feature type="compositionally biased region" description="Basic and acidic residues" evidence="1">
    <location>
        <begin position="11"/>
        <end position="21"/>
    </location>
</feature>
<dbReference type="RefSeq" id="WP_067871876.1">
    <property type="nucleotide sequence ID" value="NZ_CP013979.1"/>
</dbReference>
<keyword evidence="2" id="KW-0472">Membrane</keyword>
<keyword evidence="2" id="KW-1133">Transmembrane helix</keyword>
<protein>
    <recommendedName>
        <fullName evidence="5">DUF3618 domain-containing protein</fullName>
    </recommendedName>
</protein>
<sequence>MTAADAPHTSKRTEKERERNLTRVQARVASEQARADFASTLNALEDKLNLPKQAKRKTRVLKAKLERMADEAPGTLLAVAAGAIAVVGVGVWLIVRASSSDD</sequence>
<dbReference type="Proteomes" id="UP000078437">
    <property type="component" value="Chromosome"/>
</dbReference>
<gene>
    <name evidence="3" type="ORF">ATC03_00685</name>
</gene>
<dbReference type="AlphaFoldDB" id="A0A191WBD0"/>
<name>A0A191WBD0_9MICO</name>
<proteinExistence type="predicted"/>
<dbReference type="KEGG" id="agy:ATC03_00685"/>
<keyword evidence="2" id="KW-0812">Transmembrane</keyword>
<evidence type="ECO:0000256" key="1">
    <source>
        <dbReference type="SAM" id="MobiDB-lite"/>
    </source>
</evidence>
<reference evidence="4" key="2">
    <citation type="submission" date="2016-01" db="EMBL/GenBank/DDBJ databases">
        <title>Complete genome sequence of Agromyces aureus AR33T and comparison with related organisms.</title>
        <authorList>
            <person name="Corretto E."/>
            <person name="Antonielli L."/>
            <person name="Sessitsch A."/>
            <person name="Brader G."/>
        </authorList>
    </citation>
    <scope>NUCLEOTIDE SEQUENCE [LARGE SCALE GENOMIC DNA]</scope>
    <source>
        <strain evidence="4">AR33</strain>
    </source>
</reference>
<evidence type="ECO:0008006" key="5">
    <source>
        <dbReference type="Google" id="ProtNLM"/>
    </source>
</evidence>
<evidence type="ECO:0000313" key="3">
    <source>
        <dbReference type="EMBL" id="ANJ25503.1"/>
    </source>
</evidence>